<accession>A0A1Y1HXS8</accession>
<evidence type="ECO:0000313" key="6">
    <source>
        <dbReference type="Proteomes" id="UP000054558"/>
    </source>
</evidence>
<feature type="signal peptide" evidence="2">
    <location>
        <begin position="1"/>
        <end position="21"/>
    </location>
</feature>
<keyword evidence="6" id="KW-1185">Reference proteome</keyword>
<dbReference type="SMART" id="SM00181">
    <property type="entry name" value="EGF"/>
    <property type="match status" value="1"/>
</dbReference>
<dbReference type="PANTHER" id="PTHR10900:SF77">
    <property type="entry name" value="FI19380P1"/>
    <property type="match status" value="1"/>
</dbReference>
<dbReference type="OrthoDB" id="286301at2759"/>
<dbReference type="CDD" id="cd00053">
    <property type="entry name" value="EGF"/>
    <property type="match status" value="1"/>
</dbReference>
<dbReference type="PROSITE" id="PS01186">
    <property type="entry name" value="EGF_2"/>
    <property type="match status" value="1"/>
</dbReference>
<feature type="domain" description="EGF-like" evidence="3">
    <location>
        <begin position="188"/>
        <end position="229"/>
    </location>
</feature>
<dbReference type="InterPro" id="IPR000742">
    <property type="entry name" value="EGF"/>
</dbReference>
<keyword evidence="1" id="KW-0245">EGF-like domain</keyword>
<dbReference type="AlphaFoldDB" id="A0A1Y1HXS8"/>
<keyword evidence="2" id="KW-0732">Signal</keyword>
<sequence>MARLSMTTLGFALAIISLLSAQPCVGQGTNAYNSLLALRASLETDETYGAVSTAIGVANLSMPIAMLANTTGVTILAPTNEAFGNLGAAVINCLANQPGLTLLSAVLRYHVIQGAFNATTILAAAPVSVPSVNGALLNLTKTGTSVFVNGVPVIDPDTAQLAGAYVVHGISSVLIPPGGLAAVQAYCSSAGCASSPCGAGGVCTPNPSGSYSYTCICSNGFLFNSGTCIPRSSEPYQTRF</sequence>
<evidence type="ECO:0008006" key="7">
    <source>
        <dbReference type="Google" id="ProtNLM"/>
    </source>
</evidence>
<dbReference type="InterPro" id="IPR050904">
    <property type="entry name" value="Adhesion/Biosynth-related"/>
</dbReference>
<organism evidence="5 6">
    <name type="scientific">Klebsormidium nitens</name>
    <name type="common">Green alga</name>
    <name type="synonym">Ulothrix nitens</name>
    <dbReference type="NCBI Taxonomy" id="105231"/>
    <lineage>
        <taxon>Eukaryota</taxon>
        <taxon>Viridiplantae</taxon>
        <taxon>Streptophyta</taxon>
        <taxon>Klebsormidiophyceae</taxon>
        <taxon>Klebsormidiales</taxon>
        <taxon>Klebsormidiaceae</taxon>
        <taxon>Klebsormidium</taxon>
    </lineage>
</organism>
<feature type="domain" description="FAS1" evidence="4">
    <location>
        <begin position="35"/>
        <end position="174"/>
    </location>
</feature>
<protein>
    <recommendedName>
        <fullName evidence="7">FAS1 domain-containing protein</fullName>
    </recommendedName>
</protein>
<gene>
    <name evidence="5" type="ORF">KFL_001490050</name>
</gene>
<proteinExistence type="predicted"/>
<dbReference type="OMA" id="WIHPIEK"/>
<dbReference type="PROSITE" id="PS50213">
    <property type="entry name" value="FAS1"/>
    <property type="match status" value="1"/>
</dbReference>
<dbReference type="PANTHER" id="PTHR10900">
    <property type="entry name" value="PERIOSTIN-RELATED"/>
    <property type="match status" value="1"/>
</dbReference>
<reference evidence="5 6" key="1">
    <citation type="journal article" date="2014" name="Nat. Commun.">
        <title>Klebsormidium flaccidum genome reveals primary factors for plant terrestrial adaptation.</title>
        <authorList>
            <person name="Hori K."/>
            <person name="Maruyama F."/>
            <person name="Fujisawa T."/>
            <person name="Togashi T."/>
            <person name="Yamamoto N."/>
            <person name="Seo M."/>
            <person name="Sato S."/>
            <person name="Yamada T."/>
            <person name="Mori H."/>
            <person name="Tajima N."/>
            <person name="Moriyama T."/>
            <person name="Ikeuchi M."/>
            <person name="Watanabe M."/>
            <person name="Wada H."/>
            <person name="Kobayashi K."/>
            <person name="Saito M."/>
            <person name="Masuda T."/>
            <person name="Sasaki-Sekimoto Y."/>
            <person name="Mashiguchi K."/>
            <person name="Awai K."/>
            <person name="Shimojima M."/>
            <person name="Masuda S."/>
            <person name="Iwai M."/>
            <person name="Nobusawa T."/>
            <person name="Narise T."/>
            <person name="Kondo S."/>
            <person name="Saito H."/>
            <person name="Sato R."/>
            <person name="Murakawa M."/>
            <person name="Ihara Y."/>
            <person name="Oshima-Yamada Y."/>
            <person name="Ohtaka K."/>
            <person name="Satoh M."/>
            <person name="Sonobe K."/>
            <person name="Ishii M."/>
            <person name="Ohtani R."/>
            <person name="Kanamori-Sato M."/>
            <person name="Honoki R."/>
            <person name="Miyazaki D."/>
            <person name="Mochizuki H."/>
            <person name="Umetsu J."/>
            <person name="Higashi K."/>
            <person name="Shibata D."/>
            <person name="Kamiya Y."/>
            <person name="Sato N."/>
            <person name="Nakamura Y."/>
            <person name="Tabata S."/>
            <person name="Ida S."/>
            <person name="Kurokawa K."/>
            <person name="Ohta H."/>
        </authorList>
    </citation>
    <scope>NUCLEOTIDE SEQUENCE [LARGE SCALE GENOMIC DNA]</scope>
    <source>
        <strain evidence="5 6">NIES-2285</strain>
    </source>
</reference>
<comment type="caution">
    <text evidence="1">Lacks conserved residue(s) required for the propagation of feature annotation.</text>
</comment>
<dbReference type="EMBL" id="DF237098">
    <property type="protein sequence ID" value="GAQ83464.1"/>
    <property type="molecule type" value="Genomic_DNA"/>
</dbReference>
<evidence type="ECO:0000256" key="2">
    <source>
        <dbReference type="SAM" id="SignalP"/>
    </source>
</evidence>
<name>A0A1Y1HXS8_KLENI</name>
<evidence type="ECO:0000313" key="5">
    <source>
        <dbReference type="EMBL" id="GAQ83464.1"/>
    </source>
</evidence>
<dbReference type="Proteomes" id="UP000054558">
    <property type="component" value="Unassembled WGS sequence"/>
</dbReference>
<dbReference type="Gene3D" id="2.10.25.10">
    <property type="entry name" value="Laminin"/>
    <property type="match status" value="1"/>
</dbReference>
<dbReference type="InterPro" id="IPR000782">
    <property type="entry name" value="FAS1_domain"/>
</dbReference>
<dbReference type="Gene3D" id="2.30.180.10">
    <property type="entry name" value="FAS1 domain"/>
    <property type="match status" value="1"/>
</dbReference>
<evidence type="ECO:0000259" key="3">
    <source>
        <dbReference type="PROSITE" id="PS50026"/>
    </source>
</evidence>
<feature type="chain" id="PRO_5012553270" description="FAS1 domain-containing protein" evidence="2">
    <location>
        <begin position="22"/>
        <end position="240"/>
    </location>
</feature>
<dbReference type="STRING" id="105231.A0A1Y1HXS8"/>
<dbReference type="PROSITE" id="PS50026">
    <property type="entry name" value="EGF_3"/>
    <property type="match status" value="1"/>
</dbReference>
<dbReference type="SUPFAM" id="SSF82153">
    <property type="entry name" value="FAS1 domain"/>
    <property type="match status" value="1"/>
</dbReference>
<dbReference type="InterPro" id="IPR036378">
    <property type="entry name" value="FAS1_dom_sf"/>
</dbReference>
<evidence type="ECO:0000256" key="1">
    <source>
        <dbReference type="PROSITE-ProRule" id="PRU00076"/>
    </source>
</evidence>
<dbReference type="Pfam" id="PF02469">
    <property type="entry name" value="Fasciclin"/>
    <property type="match status" value="1"/>
</dbReference>
<evidence type="ECO:0000259" key="4">
    <source>
        <dbReference type="PROSITE" id="PS50213"/>
    </source>
</evidence>
<dbReference type="SMART" id="SM00554">
    <property type="entry name" value="FAS1"/>
    <property type="match status" value="1"/>
</dbReference>